<dbReference type="GO" id="GO:0034237">
    <property type="term" value="F:protein kinase A regulatory subunit binding"/>
    <property type="evidence" value="ECO:0007669"/>
    <property type="project" value="TreeGrafter"/>
</dbReference>
<evidence type="ECO:0000256" key="2">
    <source>
        <dbReference type="RuleBase" id="RU367034"/>
    </source>
</evidence>
<reference evidence="5" key="2">
    <citation type="submission" date="2025-08" db="UniProtKB">
        <authorList>
            <consortium name="RefSeq"/>
        </authorList>
    </citation>
    <scope>IDENTIFICATION</scope>
    <source>
        <tissue evidence="5">Whole plant</tissue>
    </source>
</reference>
<protein>
    <recommendedName>
        <fullName evidence="2">Protein SCAR</fullName>
    </recommendedName>
    <alternativeName>
        <fullName evidence="2">Protein WAVE</fullName>
    </alternativeName>
</protein>
<dbReference type="RefSeq" id="XP_015958158.1">
    <property type="nucleotide sequence ID" value="XM_016102672.3"/>
</dbReference>
<feature type="region of interest" description="Disordered" evidence="3">
    <location>
        <begin position="975"/>
        <end position="1028"/>
    </location>
</feature>
<evidence type="ECO:0000256" key="3">
    <source>
        <dbReference type="SAM" id="MobiDB-lite"/>
    </source>
</evidence>
<feature type="compositionally biased region" description="Polar residues" evidence="3">
    <location>
        <begin position="715"/>
        <end position="728"/>
    </location>
</feature>
<feature type="compositionally biased region" description="Basic and acidic residues" evidence="3">
    <location>
        <begin position="199"/>
        <end position="210"/>
    </location>
</feature>
<organism evidence="4 5">
    <name type="scientific">Arachis duranensis</name>
    <name type="common">Wild peanut</name>
    <dbReference type="NCBI Taxonomy" id="130453"/>
    <lineage>
        <taxon>Eukaryota</taxon>
        <taxon>Viridiplantae</taxon>
        <taxon>Streptophyta</taxon>
        <taxon>Embryophyta</taxon>
        <taxon>Tracheophyta</taxon>
        <taxon>Spermatophyta</taxon>
        <taxon>Magnoliopsida</taxon>
        <taxon>eudicotyledons</taxon>
        <taxon>Gunneridae</taxon>
        <taxon>Pentapetalae</taxon>
        <taxon>rosids</taxon>
        <taxon>fabids</taxon>
        <taxon>Fabales</taxon>
        <taxon>Fabaceae</taxon>
        <taxon>Papilionoideae</taxon>
        <taxon>50 kb inversion clade</taxon>
        <taxon>dalbergioids sensu lato</taxon>
        <taxon>Dalbergieae</taxon>
        <taxon>Pterocarpus clade</taxon>
        <taxon>Arachis</taxon>
    </lineage>
</organism>
<feature type="compositionally biased region" description="Basic residues" evidence="3">
    <location>
        <begin position="186"/>
        <end position="198"/>
    </location>
</feature>
<keyword evidence="2" id="KW-0009">Actin-binding</keyword>
<dbReference type="Gene3D" id="6.10.280.150">
    <property type="match status" value="2"/>
</dbReference>
<keyword evidence="2" id="KW-0206">Cytoskeleton</keyword>
<feature type="region of interest" description="Disordered" evidence="3">
    <location>
        <begin position="177"/>
        <end position="215"/>
    </location>
</feature>
<dbReference type="InterPro" id="IPR028288">
    <property type="entry name" value="SCAR/WAVE_fam"/>
</dbReference>
<dbReference type="GO" id="GO:0071933">
    <property type="term" value="F:Arp2/3 complex binding"/>
    <property type="evidence" value="ECO:0007669"/>
    <property type="project" value="TreeGrafter"/>
</dbReference>
<dbReference type="GeneID" id="107482243"/>
<comment type="subcellular location">
    <subcellularLocation>
        <location evidence="2">Cytoplasm</location>
        <location evidence="2">Cytoskeleton</location>
    </subcellularLocation>
</comment>
<feature type="region of interest" description="Disordered" evidence="3">
    <location>
        <begin position="659"/>
        <end position="751"/>
    </location>
</feature>
<dbReference type="GO" id="GO:0030036">
    <property type="term" value="P:actin cytoskeleton organization"/>
    <property type="evidence" value="ECO:0007669"/>
    <property type="project" value="UniProtKB-UniRule"/>
</dbReference>
<reference evidence="4" key="1">
    <citation type="journal article" date="2016" name="Nat. Genet.">
        <title>The genome sequences of Arachis duranensis and Arachis ipaensis, the diploid ancestors of cultivated peanut.</title>
        <authorList>
            <person name="Bertioli D.J."/>
            <person name="Cannon S.B."/>
            <person name="Froenicke L."/>
            <person name="Huang G."/>
            <person name="Farmer A.D."/>
            <person name="Cannon E.K."/>
            <person name="Liu X."/>
            <person name="Gao D."/>
            <person name="Clevenger J."/>
            <person name="Dash S."/>
            <person name="Ren L."/>
            <person name="Moretzsohn M.C."/>
            <person name="Shirasawa K."/>
            <person name="Huang W."/>
            <person name="Vidigal B."/>
            <person name="Abernathy B."/>
            <person name="Chu Y."/>
            <person name="Niederhuth C.E."/>
            <person name="Umale P."/>
            <person name="Araujo A.C."/>
            <person name="Kozik A."/>
            <person name="Kim K.D."/>
            <person name="Burow M.D."/>
            <person name="Varshney R.K."/>
            <person name="Wang X."/>
            <person name="Zhang X."/>
            <person name="Barkley N."/>
            <person name="Guimaraes P.M."/>
            <person name="Isobe S."/>
            <person name="Guo B."/>
            <person name="Liao B."/>
            <person name="Stalker H.T."/>
            <person name="Schmitz R.J."/>
            <person name="Scheffler B.E."/>
            <person name="Leal-Bertioli S.C."/>
            <person name="Xun X."/>
            <person name="Jackson S.A."/>
            <person name="Michelmore R."/>
            <person name="Ozias-Akins P."/>
        </authorList>
    </citation>
    <scope>NUCLEOTIDE SEQUENCE [LARGE SCALE GENOMIC DNA]</scope>
    <source>
        <strain evidence="4">cv. V14167</strain>
    </source>
</reference>
<feature type="compositionally biased region" description="Acidic residues" evidence="3">
    <location>
        <begin position="1230"/>
        <end position="1244"/>
    </location>
</feature>
<feature type="compositionally biased region" description="Polar residues" evidence="3">
    <location>
        <begin position="659"/>
        <end position="669"/>
    </location>
</feature>
<comment type="similarity">
    <text evidence="1 2">Belongs to the SCAR/WAVE family.</text>
</comment>
<feature type="region of interest" description="Disordered" evidence="3">
    <location>
        <begin position="1225"/>
        <end position="1244"/>
    </location>
</feature>
<evidence type="ECO:0000313" key="5">
    <source>
        <dbReference type="RefSeq" id="XP_015958158.1"/>
    </source>
</evidence>
<feature type="region of interest" description="Disordered" evidence="3">
    <location>
        <begin position="1049"/>
        <end position="1100"/>
    </location>
</feature>
<feature type="compositionally biased region" description="Basic and acidic residues" evidence="3">
    <location>
        <begin position="995"/>
        <end position="1009"/>
    </location>
</feature>
<evidence type="ECO:0000256" key="1">
    <source>
        <dbReference type="ARBA" id="ARBA00006993"/>
    </source>
</evidence>
<accession>A0A6P4CWH6</accession>
<dbReference type="GO" id="GO:2000601">
    <property type="term" value="P:positive regulation of Arp2/3 complex-mediated actin nucleation"/>
    <property type="evidence" value="ECO:0007669"/>
    <property type="project" value="TreeGrafter"/>
</dbReference>
<dbReference type="Proteomes" id="UP000515211">
    <property type="component" value="Chromosome 3"/>
</dbReference>
<name>A0A6P4CWH6_ARADU</name>
<feature type="compositionally biased region" description="Basic and acidic residues" evidence="3">
    <location>
        <begin position="682"/>
        <end position="696"/>
    </location>
</feature>
<feature type="compositionally biased region" description="Pro residues" evidence="3">
    <location>
        <begin position="1072"/>
        <end position="1085"/>
    </location>
</feature>
<feature type="region of interest" description="Disordered" evidence="3">
    <location>
        <begin position="523"/>
        <end position="550"/>
    </location>
</feature>
<dbReference type="GO" id="GO:0005856">
    <property type="term" value="C:cytoskeleton"/>
    <property type="evidence" value="ECO:0007669"/>
    <property type="project" value="UniProtKB-SubCell"/>
</dbReference>
<feature type="compositionally biased region" description="Acidic residues" evidence="3">
    <location>
        <begin position="983"/>
        <end position="994"/>
    </location>
</feature>
<dbReference type="PANTHER" id="PTHR12902:SF33">
    <property type="entry name" value="PROTEIN SCAR3"/>
    <property type="match status" value="1"/>
</dbReference>
<dbReference type="OrthoDB" id="753427at2759"/>
<feature type="region of interest" description="Disordered" evidence="3">
    <location>
        <begin position="270"/>
        <end position="293"/>
    </location>
</feature>
<keyword evidence="4" id="KW-1185">Reference proteome</keyword>
<feature type="compositionally biased region" description="Basic and acidic residues" evidence="3">
    <location>
        <begin position="954"/>
        <end position="964"/>
    </location>
</feature>
<gene>
    <name evidence="5" type="primary">LOC107482243</name>
</gene>
<comment type="function">
    <text evidence="2">Involved in regulation of actin and microtubule organization. Part of a WAVE complex that activates the Arp2/3 complex.</text>
</comment>
<feature type="compositionally biased region" description="Basic and acidic residues" evidence="3">
    <location>
        <begin position="469"/>
        <end position="490"/>
    </location>
</feature>
<evidence type="ECO:0000313" key="4">
    <source>
        <dbReference type="Proteomes" id="UP000515211"/>
    </source>
</evidence>
<keyword evidence="2" id="KW-0963">Cytoplasm</keyword>
<dbReference type="PANTHER" id="PTHR12902">
    <property type="entry name" value="WASP-1"/>
    <property type="match status" value="1"/>
</dbReference>
<dbReference type="GO" id="GO:0003779">
    <property type="term" value="F:actin binding"/>
    <property type="evidence" value="ECO:0007669"/>
    <property type="project" value="UniProtKB-UniRule"/>
</dbReference>
<dbReference type="AlphaFoldDB" id="A0A6P4CWH6"/>
<feature type="region of interest" description="Disordered" evidence="3">
    <location>
        <begin position="469"/>
        <end position="494"/>
    </location>
</feature>
<dbReference type="Gene3D" id="1.20.5.340">
    <property type="match status" value="1"/>
</dbReference>
<feature type="region of interest" description="Disordered" evidence="3">
    <location>
        <begin position="806"/>
        <end position="831"/>
    </location>
</feature>
<feature type="region of interest" description="Disordered" evidence="3">
    <location>
        <begin position="946"/>
        <end position="965"/>
    </location>
</feature>
<proteinExistence type="inferred from homology"/>
<sequence>MPLVRLQVRNEFGLGQPELYREANREDPKAVLDGVAVAGLVGILRQLGDLADFAAEVFHGLQEQVMTTASRSRRLMVRVQNIEASLPPLEKAVLAQTSHIHFAYTSGCEWHPRIKTARNHFIYNDLPHFIMDSYEECHDPPRLHFLDKFDTGGPGSCFKRYSDPAFFKKASADSDEIYSEKTEKARKSHKNKKKRSSRKNGELSRREQMHSNRSRMQFISPTANGQLSSSQSATTIDMKMKSDMEVRSSSFDSKAGAGYIECVFHPSYSVQSNEQDHREPPSSRPTQKTAAFRSVSPLIDDSVSHGSLEKKIGSSSSCVTWDQKEDIVESTSQASVKDNTPERIQEKHDYDVLANEDVNIPNVDCHDILFDEESNQKPDYSRVQTDDVDSEPDSYVDALNTIESETVESELENEFAYETKPEEQEFTHPVMHGRIENEVSEAPPNIFNNDLCDAVTQNGYIVSLNKETGRDFPEAPQENHHLRSEPHEPEVASVSPSDVIDGEEMIGDTDSLNKEIFSNLSDSLQDPSVRSDPHESDLGPLSLSNVPDGHEMTSEAVSLNKETFGNIPGSPQKIASVGSVSDVSNLASMDQLDFPASDEMTNVADSHSFESPICEQVPLTRESSVLDHPICTDSFIGSHTAKDTVSVDDTVSAHLEVDTSLSDSKSSNLAEEVGRIDSNNCKSEEAPRESSSDRSVRFWTNGGLLGLEPSKPPDFNTSSSLSQGSLPTKSEVDVGSHNKSMQKSNGYKMGQDLPDEVVERILKESSSRCLTSNHNDDQACISSKNSGSSQPSNVCSQTERNALGEIRVSSPGNVLPSGPEPNHGNSENSSRVFGLGHRLLLNSFQRKVSLDERSATSNSLKSILLDESVQNGIAKQSLPEATVKEKANPGYPIDSLPPSPPLEHMKISFHPVSGHETSKLKLKFPEGSNHREHIRDMFPSFQLVPESSIPLDDAGSHSDGDDTFCRSSPYLSDDCLSPHSDDNSDQWESEETPESSDHGVYDSPHRRSSSESMLSTKEHGGLSHDATNVEPYLSVPSLDFPSFENVNPVLERESSKQSQDNNAVVLRSNPESAPPPPRPPPPPPTQWRVSKPQLDTTNGTQHYVSEDSEHIHDGSLPQSTLFQQSRLARVEQMQINDDNYHSQDSIIHKLKDKLDMPKLKSPREINQLRAAKGMDEREDFLHQIRAKSMNLRRTATEKQNNATAMGPAASDKVSAILEKANAIRQVVASDDGEDDDDDDTWSDS</sequence>
<dbReference type="KEGG" id="adu:107482243"/>
<feature type="region of interest" description="Disordered" evidence="3">
    <location>
        <begin position="374"/>
        <end position="393"/>
    </location>
</feature>